<evidence type="ECO:0000313" key="4">
    <source>
        <dbReference type="Proteomes" id="UP000194546"/>
    </source>
</evidence>
<dbReference type="Proteomes" id="UP000194546">
    <property type="component" value="Unassembled WGS sequence"/>
</dbReference>
<dbReference type="EMBL" id="NBTZ01000100">
    <property type="protein sequence ID" value="OTP71721.1"/>
    <property type="molecule type" value="Genomic_DNA"/>
</dbReference>
<evidence type="ECO:0000313" key="2">
    <source>
        <dbReference type="EMBL" id="OTP71721.1"/>
    </source>
</evidence>
<name>A0A242MNA8_CABSO</name>
<dbReference type="AlphaFoldDB" id="A0A242MNA8"/>
<evidence type="ECO:0000313" key="3">
    <source>
        <dbReference type="EMBL" id="OTP72807.1"/>
    </source>
</evidence>
<reference evidence="2 5" key="2">
    <citation type="submission" date="2017-03" db="EMBL/GenBank/DDBJ databases">
        <title>Genome analysis of strain PAMC 26577.</title>
        <authorList>
            <person name="Oh H.-M."/>
            <person name="Yang J.-A."/>
        </authorList>
    </citation>
    <scope>NUCLEOTIDE SEQUENCE [LARGE SCALE GENOMIC DNA]</scope>
    <source>
        <strain evidence="2 5">PAMC 26577</strain>
    </source>
</reference>
<accession>A0A242MNA8</accession>
<organism evidence="3 4">
    <name type="scientific">Caballeronia sordidicola</name>
    <name type="common">Burkholderia sordidicola</name>
    <dbReference type="NCBI Taxonomy" id="196367"/>
    <lineage>
        <taxon>Bacteria</taxon>
        <taxon>Pseudomonadati</taxon>
        <taxon>Pseudomonadota</taxon>
        <taxon>Betaproteobacteria</taxon>
        <taxon>Burkholderiales</taxon>
        <taxon>Burkholderiaceae</taxon>
        <taxon>Caballeronia</taxon>
    </lineage>
</organism>
<dbReference type="EMBL" id="NBTY01000105">
    <property type="protein sequence ID" value="OTP72807.1"/>
    <property type="molecule type" value="Genomic_DNA"/>
</dbReference>
<comment type="caution">
    <text evidence="3">The sequence shown here is derived from an EMBL/GenBank/DDBJ whole genome shotgun (WGS) entry which is preliminary data.</text>
</comment>
<protein>
    <submittedName>
        <fullName evidence="3">Uncharacterized protein</fullName>
    </submittedName>
</protein>
<sequence length="49" mass="5692">MFTSFSNRDSRGPYDSRYFLCRCRRTERDPGRQTAGPRAVERHDSNPAA</sequence>
<gene>
    <name evidence="3" type="ORF">PAMC26510_20830</name>
    <name evidence="2" type="ORF">PAMC26577_22450</name>
</gene>
<feature type="region of interest" description="Disordered" evidence="1">
    <location>
        <begin position="26"/>
        <end position="49"/>
    </location>
</feature>
<reference evidence="3 4" key="1">
    <citation type="submission" date="2017-03" db="EMBL/GenBank/DDBJ databases">
        <title>Genome analysis of strain PAMC 26510.</title>
        <authorList>
            <person name="Oh H.-M."/>
            <person name="Yang J.-A."/>
        </authorList>
    </citation>
    <scope>NUCLEOTIDE SEQUENCE [LARGE SCALE GENOMIC DNA]</scope>
    <source>
        <strain evidence="3 4">PAMC 26510</strain>
    </source>
</reference>
<proteinExistence type="predicted"/>
<evidence type="ECO:0000313" key="5">
    <source>
        <dbReference type="Proteomes" id="UP000195221"/>
    </source>
</evidence>
<feature type="compositionally biased region" description="Basic and acidic residues" evidence="1">
    <location>
        <begin position="39"/>
        <end position="49"/>
    </location>
</feature>
<dbReference type="Proteomes" id="UP000195221">
    <property type="component" value="Unassembled WGS sequence"/>
</dbReference>
<evidence type="ECO:0000256" key="1">
    <source>
        <dbReference type="SAM" id="MobiDB-lite"/>
    </source>
</evidence>